<protein>
    <submittedName>
        <fullName evidence="2">Uncharacterized protein</fullName>
    </submittedName>
</protein>
<dbReference type="EMBL" id="JACASE010000011">
    <property type="protein sequence ID" value="KAF6427842.1"/>
    <property type="molecule type" value="Genomic_DNA"/>
</dbReference>
<organism evidence="2 3">
    <name type="scientific">Rousettus aegyptiacus</name>
    <name type="common">Egyptian fruit bat</name>
    <name type="synonym">Pteropus aegyptiacus</name>
    <dbReference type="NCBI Taxonomy" id="9407"/>
    <lineage>
        <taxon>Eukaryota</taxon>
        <taxon>Metazoa</taxon>
        <taxon>Chordata</taxon>
        <taxon>Craniata</taxon>
        <taxon>Vertebrata</taxon>
        <taxon>Euteleostomi</taxon>
        <taxon>Mammalia</taxon>
        <taxon>Eutheria</taxon>
        <taxon>Laurasiatheria</taxon>
        <taxon>Chiroptera</taxon>
        <taxon>Yinpterochiroptera</taxon>
        <taxon>Pteropodoidea</taxon>
        <taxon>Pteropodidae</taxon>
        <taxon>Rousettinae</taxon>
        <taxon>Rousettus</taxon>
    </lineage>
</organism>
<accession>A0A7J8DY82</accession>
<feature type="compositionally biased region" description="Basic and acidic residues" evidence="1">
    <location>
        <begin position="120"/>
        <end position="131"/>
    </location>
</feature>
<name>A0A7J8DY82_ROUAE</name>
<sequence>MLPGLAPHRKRPRLLHRDKAFPSGQTPLLTQAWPDGPKERQAVVGVASTAPQQVLPHLPTGQPPGEKSALSVARDSLEPRRRTISWEGSGALGFSRLGENSETNVTTVLHAVTVTPQVEAKRCPHVGERNSGHHGPSHSL</sequence>
<proteinExistence type="predicted"/>
<dbReference type="AlphaFoldDB" id="A0A7J8DY82"/>
<dbReference type="Proteomes" id="UP000593571">
    <property type="component" value="Unassembled WGS sequence"/>
</dbReference>
<evidence type="ECO:0000313" key="3">
    <source>
        <dbReference type="Proteomes" id="UP000593571"/>
    </source>
</evidence>
<evidence type="ECO:0000256" key="1">
    <source>
        <dbReference type="SAM" id="MobiDB-lite"/>
    </source>
</evidence>
<keyword evidence="3" id="KW-1185">Reference proteome</keyword>
<feature type="region of interest" description="Disordered" evidence="1">
    <location>
        <begin position="120"/>
        <end position="140"/>
    </location>
</feature>
<comment type="caution">
    <text evidence="2">The sequence shown here is derived from an EMBL/GenBank/DDBJ whole genome shotgun (WGS) entry which is preliminary data.</text>
</comment>
<reference evidence="2 3" key="1">
    <citation type="journal article" date="2020" name="Nature">
        <title>Six reference-quality genomes reveal evolution of bat adaptations.</title>
        <authorList>
            <person name="Jebb D."/>
            <person name="Huang Z."/>
            <person name="Pippel M."/>
            <person name="Hughes G.M."/>
            <person name="Lavrichenko K."/>
            <person name="Devanna P."/>
            <person name="Winkler S."/>
            <person name="Jermiin L.S."/>
            <person name="Skirmuntt E.C."/>
            <person name="Katzourakis A."/>
            <person name="Burkitt-Gray L."/>
            <person name="Ray D.A."/>
            <person name="Sullivan K.A.M."/>
            <person name="Roscito J.G."/>
            <person name="Kirilenko B.M."/>
            <person name="Davalos L.M."/>
            <person name="Corthals A.P."/>
            <person name="Power M.L."/>
            <person name="Jones G."/>
            <person name="Ransome R.D."/>
            <person name="Dechmann D.K.N."/>
            <person name="Locatelli A.G."/>
            <person name="Puechmaille S.J."/>
            <person name="Fedrigo O."/>
            <person name="Jarvis E.D."/>
            <person name="Hiller M."/>
            <person name="Vernes S.C."/>
            <person name="Myers E.W."/>
            <person name="Teeling E.C."/>
        </authorList>
    </citation>
    <scope>NUCLEOTIDE SEQUENCE [LARGE SCALE GENOMIC DNA]</scope>
    <source>
        <strain evidence="2">MRouAeg1</strain>
        <tissue evidence="2">Muscle</tissue>
    </source>
</reference>
<gene>
    <name evidence="2" type="ORF">HJG63_008330</name>
</gene>
<evidence type="ECO:0000313" key="2">
    <source>
        <dbReference type="EMBL" id="KAF6427842.1"/>
    </source>
</evidence>